<evidence type="ECO:0008006" key="4">
    <source>
        <dbReference type="Google" id="ProtNLM"/>
    </source>
</evidence>
<evidence type="ECO:0000313" key="2">
    <source>
        <dbReference type="EMBL" id="RJX38627.1"/>
    </source>
</evidence>
<organism evidence="2 3">
    <name type="scientific">Paenibacillus pinisoli</name>
    <dbReference type="NCBI Taxonomy" id="1276110"/>
    <lineage>
        <taxon>Bacteria</taxon>
        <taxon>Bacillati</taxon>
        <taxon>Bacillota</taxon>
        <taxon>Bacilli</taxon>
        <taxon>Bacillales</taxon>
        <taxon>Paenibacillaceae</taxon>
        <taxon>Paenibacillus</taxon>
    </lineage>
</organism>
<keyword evidence="3" id="KW-1185">Reference proteome</keyword>
<feature type="region of interest" description="Disordered" evidence="1">
    <location>
        <begin position="30"/>
        <end position="71"/>
    </location>
</feature>
<evidence type="ECO:0000313" key="3">
    <source>
        <dbReference type="Proteomes" id="UP000267798"/>
    </source>
</evidence>
<name>A0A3A6PD68_9BACL</name>
<protein>
    <recommendedName>
        <fullName evidence="4">Secreted protein</fullName>
    </recommendedName>
</protein>
<sequence length="297" mass="32640">MAVLAFVLAGTLGFGSADYVHGEAYTNHSSMLPAHQGHKHHHGASEGDGQSAEKEAEHQHNHHSGEEEVEQLHAEWSFQPGEAAAGEAIAIDLQLSDAEGEPLQKFEDTHERKLHLIIVSEDLSYFDHVHPEYAGEGLFRHYIVLPAGGKYKLFADFQPAGYAHAMVSTSLQVGGEGQFERIIADQERIKTTDKAVVELAVSSLEAGGESELVFTFRHPKTGDLLKDLQPYLGAIGHVVIISEDLEQYLHVHPASERGSGPEAKFATSFPAEGLYRIWGQFQRQGETFIVPFTVKVQ</sequence>
<dbReference type="Proteomes" id="UP000267798">
    <property type="component" value="Unassembled WGS sequence"/>
</dbReference>
<accession>A0A3A6PD68</accession>
<comment type="caution">
    <text evidence="2">The sequence shown here is derived from an EMBL/GenBank/DDBJ whole genome shotgun (WGS) entry which is preliminary data.</text>
</comment>
<feature type="compositionally biased region" description="Basic and acidic residues" evidence="1">
    <location>
        <begin position="51"/>
        <end position="71"/>
    </location>
</feature>
<reference evidence="2 3" key="1">
    <citation type="submission" date="2018-09" db="EMBL/GenBank/DDBJ databases">
        <title>Paenibacillus aracenensis nov. sp. isolated from a cave in southern Spain.</title>
        <authorList>
            <person name="Jurado V."/>
            <person name="Gutierrez-Patricio S."/>
            <person name="Gonzalez-Pimentel J.L."/>
            <person name="Miller A.Z."/>
            <person name="Laiz L."/>
            <person name="Saiz-Jimenez C."/>
        </authorList>
    </citation>
    <scope>NUCLEOTIDE SEQUENCE [LARGE SCALE GENOMIC DNA]</scope>
    <source>
        <strain evidence="2 3">JCM 19203</strain>
    </source>
</reference>
<dbReference type="AlphaFoldDB" id="A0A3A6PD68"/>
<proteinExistence type="predicted"/>
<gene>
    <name evidence="2" type="ORF">D3P09_13810</name>
</gene>
<dbReference type="EMBL" id="QXQB01000003">
    <property type="protein sequence ID" value="RJX38627.1"/>
    <property type="molecule type" value="Genomic_DNA"/>
</dbReference>
<evidence type="ECO:0000256" key="1">
    <source>
        <dbReference type="SAM" id="MobiDB-lite"/>
    </source>
</evidence>